<evidence type="ECO:0000313" key="3">
    <source>
        <dbReference type="Proteomes" id="UP000030004"/>
    </source>
</evidence>
<reference evidence="2 3" key="1">
    <citation type="journal article" date="2015" name="Antonie Van Leeuwenhoek">
        <title>Pseudooceanicola atlanticus gen. nov. sp. nov., isolated from surface seawater of the Atlantic Ocean and reclassification of Oceanicola batsensis, Oceanicola marinus, Oceanicola nitratireducens, Oceanicola nanhaiensis, Oceanicola antarcticus and Oceanicola flagellatus, as Pseudooceanicola batsensis comb. nov., Pseudooceanicola marinus comb. nov., Pseudooceanicola nitratireducens comb. nov., Pseudooceanicola nanhaiensis comb. nov., Pseudooceanicola antarcticus comb. nov., and Pseudooceanicola flagellatus comb. nov.</title>
        <authorList>
            <person name="Lai Q."/>
            <person name="Li G."/>
            <person name="Liu X."/>
            <person name="Du Y."/>
            <person name="Sun F."/>
            <person name="Shao Z."/>
        </authorList>
    </citation>
    <scope>NUCLEOTIDE SEQUENCE [LARGE SCALE GENOMIC DNA]</scope>
    <source>
        <strain evidence="2 3">22II-s11g</strain>
    </source>
</reference>
<dbReference type="STRING" id="1461694.ATO9_17820"/>
<keyword evidence="1" id="KW-0732">Signal</keyword>
<protein>
    <submittedName>
        <fullName evidence="2">Uncharacterized protein</fullName>
    </submittedName>
</protein>
<comment type="caution">
    <text evidence="2">The sequence shown here is derived from an EMBL/GenBank/DDBJ whole genome shotgun (WGS) entry which is preliminary data.</text>
</comment>
<dbReference type="EMBL" id="AQQX01000010">
    <property type="protein sequence ID" value="KGM47485.1"/>
    <property type="molecule type" value="Genomic_DNA"/>
</dbReference>
<evidence type="ECO:0000256" key="1">
    <source>
        <dbReference type="SAM" id="SignalP"/>
    </source>
</evidence>
<keyword evidence="3" id="KW-1185">Reference proteome</keyword>
<name>A0A0A0EB79_9RHOB</name>
<dbReference type="AlphaFoldDB" id="A0A0A0EB79"/>
<organism evidence="2 3">
    <name type="scientific">Pseudooceanicola atlanticus</name>
    <dbReference type="NCBI Taxonomy" id="1461694"/>
    <lineage>
        <taxon>Bacteria</taxon>
        <taxon>Pseudomonadati</taxon>
        <taxon>Pseudomonadota</taxon>
        <taxon>Alphaproteobacteria</taxon>
        <taxon>Rhodobacterales</taxon>
        <taxon>Paracoccaceae</taxon>
        <taxon>Pseudooceanicola</taxon>
    </lineage>
</organism>
<proteinExistence type="predicted"/>
<evidence type="ECO:0000313" key="2">
    <source>
        <dbReference type="EMBL" id="KGM47485.1"/>
    </source>
</evidence>
<accession>A0A0A0EB79</accession>
<dbReference type="Proteomes" id="UP000030004">
    <property type="component" value="Unassembled WGS sequence"/>
</dbReference>
<sequence length="135" mass="14675">MRLFLAGTVCLAAAAAQAQTQTEPEGPTIIGVTDVKVCDTIAAAAPENKLFDAIQSDTMVLLLDGMEAIEYNCVFDGEIQVDPPMTTRQIFPGYCEEPGPYLTPKVFVVDPRPDEGQVHVWQSDSDVPTVFHICM</sequence>
<gene>
    <name evidence="2" type="ORF">ATO9_17820</name>
</gene>
<dbReference type="eggNOG" id="ENOG5032KE8">
    <property type="taxonomic scope" value="Bacteria"/>
</dbReference>
<dbReference type="RefSeq" id="WP_043752380.1">
    <property type="nucleotide sequence ID" value="NZ_AQQX01000010.1"/>
</dbReference>
<feature type="chain" id="PRO_5001962071" evidence="1">
    <location>
        <begin position="19"/>
        <end position="135"/>
    </location>
</feature>
<dbReference type="OrthoDB" id="7876097at2"/>
<feature type="signal peptide" evidence="1">
    <location>
        <begin position="1"/>
        <end position="18"/>
    </location>
</feature>